<dbReference type="PANTHER" id="PTHR42715">
    <property type="entry name" value="BETA-GLUCOSIDASE"/>
    <property type="match status" value="1"/>
</dbReference>
<dbReference type="AlphaFoldDB" id="A0A372MHG1"/>
<name>A0A372MHG1_9SPIR</name>
<dbReference type="SUPFAM" id="SSF51445">
    <property type="entry name" value="(Trans)glycosidases"/>
    <property type="match status" value="1"/>
</dbReference>
<comment type="caution">
    <text evidence="6">The sequence shown here is derived from an EMBL/GenBank/DDBJ whole genome shotgun (WGS) entry which is preliminary data.</text>
</comment>
<dbReference type="SMART" id="SM01217">
    <property type="entry name" value="Fn3_like"/>
    <property type="match status" value="1"/>
</dbReference>
<accession>A0A372MHG1</accession>
<keyword evidence="3" id="KW-0119">Carbohydrate metabolism</keyword>
<dbReference type="GO" id="GO:0005975">
    <property type="term" value="P:carbohydrate metabolic process"/>
    <property type="evidence" value="ECO:0007669"/>
    <property type="project" value="InterPro"/>
</dbReference>
<dbReference type="InterPro" id="IPR036962">
    <property type="entry name" value="Glyco_hydro_3_N_sf"/>
</dbReference>
<dbReference type="Gene3D" id="3.20.20.300">
    <property type="entry name" value="Glycoside hydrolase, family 3, N-terminal domain"/>
    <property type="match status" value="1"/>
</dbReference>
<dbReference type="InterPro" id="IPR050288">
    <property type="entry name" value="Cellulose_deg_GH3"/>
</dbReference>
<dbReference type="InterPro" id="IPR013783">
    <property type="entry name" value="Ig-like_fold"/>
</dbReference>
<comment type="similarity">
    <text evidence="1 4">Belongs to the glycosyl hydrolase 3 family.</text>
</comment>
<dbReference type="Pfam" id="PF00933">
    <property type="entry name" value="Glyco_hydro_3"/>
    <property type="match status" value="1"/>
</dbReference>
<sequence>MVMRWFAKLGKRVVQLRMQRTLKSRDIQQDYEPMDLQLPPSEEPSKAKQLLALLTLEEKITLLSGQDEFCIPGIARVGLKPIWTSDATLGLRGWNAPVTDFPAAVAMAATWNTPLITEVGERIGAECRALGIGVLLAPGVNLARVPVCGRNFEYFGEDPFLTGQMAGAYILGVKRHPVITTVKHFACNNSEYDRHKSNSVVDERTLRELYLPAFKQALDAGSLGVMTSYNQVNGTYASEHAYLLEGILRGEWQFDGLVVSDWNSLYSTDGVLTSGVDLEMPGGKYLQKERVMDALGRGVVKEDAIDKKVLHLLSAYEKAGLFTCPLADPVLQVGDANHRKTALQVARESVVLLKNEGPVLPLNPSWKLCIGGDNAFRVAQGGGSSMIQLLEPPKPFASSMESRATCLPRHWYRNPSYRKKVAASDAIVLVVGFNHIEESEAYDRPWELDRATLRSIEHASKLNKRTILIVQSGGALHLTPFNDKISAILWTSYLGSSTAEALRDILFGTVSPSGKLPFSIAFSLSDYRSMRNYPSDYASFSLTRIHKGQGDPKVRQVSSIDYTENLMVGYRQFDSEGPSPLYCFGHGLSYAAFSYEDLKITEQANGCFSVIFSLANVSAVSAAEVAQLYIHPLVPKVYRAKQELKGFKKVFLKAGEKTKVAFSVSSEAFSRWDVDSWQLFSDEGQYEIRIGSSSRDIRLHQAVEYKERKP</sequence>
<evidence type="ECO:0000256" key="2">
    <source>
        <dbReference type="ARBA" id="ARBA00022801"/>
    </source>
</evidence>
<dbReference type="InterPro" id="IPR017853">
    <property type="entry name" value="GH"/>
</dbReference>
<proteinExistence type="inferred from homology"/>
<evidence type="ECO:0000259" key="5">
    <source>
        <dbReference type="SMART" id="SM01217"/>
    </source>
</evidence>
<dbReference type="PRINTS" id="PR00133">
    <property type="entry name" value="GLHYDRLASE3"/>
</dbReference>
<dbReference type="InterPro" id="IPR001764">
    <property type="entry name" value="Glyco_hydro_3_N"/>
</dbReference>
<evidence type="ECO:0000313" key="6">
    <source>
        <dbReference type="EMBL" id="RFU94828.1"/>
    </source>
</evidence>
<dbReference type="PANTHER" id="PTHR42715:SF10">
    <property type="entry name" value="BETA-GLUCOSIDASE"/>
    <property type="match status" value="1"/>
</dbReference>
<dbReference type="Pfam" id="PF14310">
    <property type="entry name" value="Fn3-like"/>
    <property type="match status" value="1"/>
</dbReference>
<evidence type="ECO:0000313" key="7">
    <source>
        <dbReference type="Proteomes" id="UP000264002"/>
    </source>
</evidence>
<reference evidence="7" key="1">
    <citation type="submission" date="2018-08" db="EMBL/GenBank/DDBJ databases">
        <authorList>
            <person name="Grouzdev D.S."/>
            <person name="Krutkina M.S."/>
        </authorList>
    </citation>
    <scope>NUCLEOTIDE SEQUENCE [LARGE SCALE GENOMIC DNA]</scope>
    <source>
        <strain evidence="7">4-11</strain>
    </source>
</reference>
<dbReference type="PROSITE" id="PS00775">
    <property type="entry name" value="GLYCOSYL_HYDROL_F3"/>
    <property type="match status" value="1"/>
</dbReference>
<evidence type="ECO:0000256" key="1">
    <source>
        <dbReference type="ARBA" id="ARBA00005336"/>
    </source>
</evidence>
<organism evidence="6 7">
    <name type="scientific">Sphaerochaeta halotolerans</name>
    <dbReference type="NCBI Taxonomy" id="2293840"/>
    <lineage>
        <taxon>Bacteria</taxon>
        <taxon>Pseudomonadati</taxon>
        <taxon>Spirochaetota</taxon>
        <taxon>Spirochaetia</taxon>
        <taxon>Spirochaetales</taxon>
        <taxon>Sphaerochaetaceae</taxon>
        <taxon>Sphaerochaeta</taxon>
    </lineage>
</organism>
<keyword evidence="7" id="KW-1185">Reference proteome</keyword>
<keyword evidence="4" id="KW-0326">Glycosidase</keyword>
<protein>
    <submittedName>
        <fullName evidence="6">Beta-glucosidase</fullName>
    </submittedName>
</protein>
<dbReference type="Pfam" id="PF01915">
    <property type="entry name" value="Glyco_hydro_3_C"/>
    <property type="match status" value="1"/>
</dbReference>
<evidence type="ECO:0000256" key="4">
    <source>
        <dbReference type="RuleBase" id="RU361161"/>
    </source>
</evidence>
<dbReference type="InterPro" id="IPR019800">
    <property type="entry name" value="Glyco_hydro_3_AS"/>
</dbReference>
<evidence type="ECO:0000256" key="3">
    <source>
        <dbReference type="ARBA" id="ARBA00023277"/>
    </source>
</evidence>
<dbReference type="SUPFAM" id="SSF52279">
    <property type="entry name" value="Beta-D-glucan exohydrolase, C-terminal domain"/>
    <property type="match status" value="1"/>
</dbReference>
<dbReference type="Gene3D" id="2.60.40.10">
    <property type="entry name" value="Immunoglobulins"/>
    <property type="match status" value="1"/>
</dbReference>
<dbReference type="Gene3D" id="3.40.50.1700">
    <property type="entry name" value="Glycoside hydrolase family 3 C-terminal domain"/>
    <property type="match status" value="1"/>
</dbReference>
<dbReference type="InterPro" id="IPR026891">
    <property type="entry name" value="Fn3-like"/>
</dbReference>
<feature type="domain" description="Fibronectin type III-like" evidence="5">
    <location>
        <begin position="624"/>
        <end position="694"/>
    </location>
</feature>
<dbReference type="InterPro" id="IPR036881">
    <property type="entry name" value="Glyco_hydro_3_C_sf"/>
</dbReference>
<dbReference type="EMBL" id="QUWK01000007">
    <property type="protein sequence ID" value="RFU94828.1"/>
    <property type="molecule type" value="Genomic_DNA"/>
</dbReference>
<dbReference type="Proteomes" id="UP000264002">
    <property type="component" value="Unassembled WGS sequence"/>
</dbReference>
<gene>
    <name evidence="6" type="ORF">DYP60_08245</name>
</gene>
<reference evidence="6 7" key="2">
    <citation type="submission" date="2018-09" db="EMBL/GenBank/DDBJ databases">
        <title>Genome of Sphaerochaeta halotolerans strain 4-11.</title>
        <authorList>
            <person name="Nazina T.N."/>
            <person name="Sokolova D.S."/>
        </authorList>
    </citation>
    <scope>NUCLEOTIDE SEQUENCE [LARGE SCALE GENOMIC DNA]</scope>
    <source>
        <strain evidence="6 7">4-11</strain>
    </source>
</reference>
<dbReference type="GO" id="GO:0004553">
    <property type="term" value="F:hydrolase activity, hydrolyzing O-glycosyl compounds"/>
    <property type="evidence" value="ECO:0007669"/>
    <property type="project" value="InterPro"/>
</dbReference>
<dbReference type="InterPro" id="IPR002772">
    <property type="entry name" value="Glyco_hydro_3_C"/>
</dbReference>
<keyword evidence="2 4" id="KW-0378">Hydrolase</keyword>